<name>K2PLP8_9HYPH</name>
<dbReference type="eggNOG" id="COG1680">
    <property type="taxonomic scope" value="Bacteria"/>
</dbReference>
<dbReference type="PANTHER" id="PTHR46825">
    <property type="entry name" value="D-ALANYL-D-ALANINE-CARBOXYPEPTIDASE/ENDOPEPTIDASE AMPH"/>
    <property type="match status" value="1"/>
</dbReference>
<evidence type="ECO:0000313" key="4">
    <source>
        <dbReference type="Proteomes" id="UP000007374"/>
    </source>
</evidence>
<comment type="caution">
    <text evidence="3">The sequence shown here is derived from an EMBL/GenBank/DDBJ whole genome shotgun (WGS) entry which is preliminary data.</text>
</comment>
<dbReference type="Pfam" id="PF00144">
    <property type="entry name" value="Beta-lactamase"/>
    <property type="match status" value="1"/>
</dbReference>
<dbReference type="Proteomes" id="UP000007374">
    <property type="component" value="Unassembled WGS sequence"/>
</dbReference>
<dbReference type="InterPro" id="IPR012338">
    <property type="entry name" value="Beta-lactam/transpept-like"/>
</dbReference>
<gene>
    <name evidence="3" type="ORF">NA8A_13180</name>
</gene>
<sequence length="534" mass="57011">MSENTPDETTNGDTAVPRRLFCLTAVLGILTISAQAEDLPPPPQTAGIAIPDGQIERAVGEVDAIVAGIMERTGIPGLAVAVVSKDKVLFLKGYGVRKAGAPEKVDADTVFQLASLSKSIGATVVAHEVGEGVVHWDTPMTELLPWFKLASPQVTALLTVGDLYAHRSGLPDHAGDDLEDLGFSRQQILERLSQEPLSAFRTHYAYTNFGLTAAAQAVAEAAGTDWDSLSAEVLYKPLGMESTSSRFSDFMARENRAYPHVRIGDAWDSVFQRKPDAQTPAGGVSSSAADMARWMQMVLGMGEYEGKRIVAAEALLPALSPQAVSSRPYAPDARAGFYGYGFGVGVSPAGRVMISHSGGFLLGAGTNYVLLPSADIGIAVLTNAQPIGAAEAVGMSFMDMVQYGKIRRDWLPMYGELMKPAFQPVGKHAGEEAPDATTPPRPLADYSGTYANAYFGDLTVKPSGESLVMQLKDSGASFSLEHWTGDEFVFRPQNENAPEGSISSVFFQIGEGGKPERVSVEYFNESGNGDFTRR</sequence>
<dbReference type="InterPro" id="IPR021860">
    <property type="entry name" value="Peptidase_S12_Pab87-rel_C"/>
</dbReference>
<dbReference type="Pfam" id="PF11954">
    <property type="entry name" value="DUF3471"/>
    <property type="match status" value="1"/>
</dbReference>
<dbReference type="PATRIC" id="fig|1231190.3.peg.2738"/>
<proteinExistence type="predicted"/>
<dbReference type="Gene3D" id="3.40.710.10">
    <property type="entry name" value="DD-peptidase/beta-lactamase superfamily"/>
    <property type="match status" value="1"/>
</dbReference>
<dbReference type="EMBL" id="AMSI01000008">
    <property type="protein sequence ID" value="EKF42027.1"/>
    <property type="molecule type" value="Genomic_DNA"/>
</dbReference>
<dbReference type="SUPFAM" id="SSF56601">
    <property type="entry name" value="beta-lactamase/transpeptidase-like"/>
    <property type="match status" value="1"/>
</dbReference>
<reference evidence="3 4" key="1">
    <citation type="journal article" date="2012" name="J. Bacteriol.">
        <title>Genome Sequence of Nitratireductor indicus Type Strain C115.</title>
        <authorList>
            <person name="Lai Q."/>
            <person name="Li G."/>
            <person name="Yu Z."/>
            <person name="Shao Z."/>
        </authorList>
    </citation>
    <scope>NUCLEOTIDE SEQUENCE [LARGE SCALE GENOMIC DNA]</scope>
    <source>
        <strain evidence="3 4">C115</strain>
    </source>
</reference>
<protein>
    <submittedName>
        <fullName evidence="3">Beta-lactamase</fullName>
    </submittedName>
</protein>
<dbReference type="Gene3D" id="2.40.128.600">
    <property type="match status" value="1"/>
</dbReference>
<evidence type="ECO:0000259" key="2">
    <source>
        <dbReference type="Pfam" id="PF11954"/>
    </source>
</evidence>
<dbReference type="AlphaFoldDB" id="K2PLP8"/>
<dbReference type="InterPro" id="IPR001466">
    <property type="entry name" value="Beta-lactam-related"/>
</dbReference>
<feature type="domain" description="Peptidase S12 Pab87-related C-terminal" evidence="2">
    <location>
        <begin position="434"/>
        <end position="521"/>
    </location>
</feature>
<accession>K2PLP8</accession>
<dbReference type="STRING" id="721133.SAMN05216176_10490"/>
<organism evidence="3 4">
    <name type="scientific">Nitratireductor indicus C115</name>
    <dbReference type="NCBI Taxonomy" id="1231190"/>
    <lineage>
        <taxon>Bacteria</taxon>
        <taxon>Pseudomonadati</taxon>
        <taxon>Pseudomonadota</taxon>
        <taxon>Alphaproteobacteria</taxon>
        <taxon>Hyphomicrobiales</taxon>
        <taxon>Phyllobacteriaceae</taxon>
        <taxon>Nitratireductor</taxon>
    </lineage>
</organism>
<dbReference type="InterPro" id="IPR050491">
    <property type="entry name" value="AmpC-like"/>
</dbReference>
<dbReference type="PANTHER" id="PTHR46825:SF15">
    <property type="entry name" value="BETA-LACTAMASE-RELATED DOMAIN-CONTAINING PROTEIN"/>
    <property type="match status" value="1"/>
</dbReference>
<keyword evidence="4" id="KW-1185">Reference proteome</keyword>
<evidence type="ECO:0000259" key="1">
    <source>
        <dbReference type="Pfam" id="PF00144"/>
    </source>
</evidence>
<evidence type="ECO:0000313" key="3">
    <source>
        <dbReference type="EMBL" id="EKF42027.1"/>
    </source>
</evidence>
<feature type="domain" description="Beta-lactamase-related" evidence="1">
    <location>
        <begin position="62"/>
        <end position="386"/>
    </location>
</feature>